<dbReference type="PROSITE" id="PS00463">
    <property type="entry name" value="ZN2_CY6_FUNGAL_1"/>
    <property type="match status" value="1"/>
</dbReference>
<dbReference type="GO" id="GO:0000981">
    <property type="term" value="F:DNA-binding transcription factor activity, RNA polymerase II-specific"/>
    <property type="evidence" value="ECO:0007669"/>
    <property type="project" value="InterPro"/>
</dbReference>
<feature type="region of interest" description="Disordered" evidence="3">
    <location>
        <begin position="1"/>
        <end position="21"/>
    </location>
</feature>
<feature type="compositionally biased region" description="Polar residues" evidence="3">
    <location>
        <begin position="9"/>
        <end position="21"/>
    </location>
</feature>
<accession>A0A2S7YBL6</accession>
<reference evidence="5 6" key="1">
    <citation type="submission" date="2016-07" db="EMBL/GenBank/DDBJ databases">
        <title>Comparative genomics of the entomopathogenic fungus Beauveria bassiana.</title>
        <authorList>
            <person name="Valero Jimenez C.A."/>
            <person name="Zwaan B.J."/>
            <person name="Van Kan J.A."/>
            <person name="Takken W."/>
            <person name="Debets A.J."/>
            <person name="Schoustra S.E."/>
            <person name="Koenraadt C.J."/>
        </authorList>
    </citation>
    <scope>NUCLEOTIDE SEQUENCE [LARGE SCALE GENOMIC DNA]</scope>
    <source>
        <strain evidence="5 6">ARSEF 8028</strain>
    </source>
</reference>
<dbReference type="InterPro" id="IPR050987">
    <property type="entry name" value="AtrR-like"/>
</dbReference>
<evidence type="ECO:0000256" key="3">
    <source>
        <dbReference type="SAM" id="MobiDB-lite"/>
    </source>
</evidence>
<dbReference type="InterPro" id="IPR001138">
    <property type="entry name" value="Zn2Cys6_DnaBD"/>
</dbReference>
<dbReference type="Pfam" id="PF00172">
    <property type="entry name" value="Zn_clus"/>
    <property type="match status" value="1"/>
</dbReference>
<proteinExistence type="predicted"/>
<dbReference type="CDD" id="cd00067">
    <property type="entry name" value="GAL4"/>
    <property type="match status" value="1"/>
</dbReference>
<gene>
    <name evidence="5" type="ORF">BB8028_0004g05090</name>
</gene>
<evidence type="ECO:0000259" key="4">
    <source>
        <dbReference type="PROSITE" id="PS50048"/>
    </source>
</evidence>
<dbReference type="SMART" id="SM00906">
    <property type="entry name" value="Fungal_trans"/>
    <property type="match status" value="1"/>
</dbReference>
<feature type="region of interest" description="Disordered" evidence="3">
    <location>
        <begin position="114"/>
        <end position="138"/>
    </location>
</feature>
<dbReference type="GO" id="GO:0006351">
    <property type="term" value="P:DNA-templated transcription"/>
    <property type="evidence" value="ECO:0007669"/>
    <property type="project" value="InterPro"/>
</dbReference>
<dbReference type="Gene3D" id="4.10.240.10">
    <property type="entry name" value="Zn(2)-C6 fungal-type DNA-binding domain"/>
    <property type="match status" value="1"/>
</dbReference>
<dbReference type="InterPro" id="IPR036864">
    <property type="entry name" value="Zn2-C6_fun-type_DNA-bd_sf"/>
</dbReference>
<name>A0A2S7YBL6_BEABA</name>
<feature type="domain" description="Zn(2)-C6 fungal-type" evidence="4">
    <location>
        <begin position="25"/>
        <end position="54"/>
    </location>
</feature>
<dbReference type="EMBL" id="JRHA01000004">
    <property type="protein sequence ID" value="PQK13578.1"/>
    <property type="molecule type" value="Genomic_DNA"/>
</dbReference>
<dbReference type="PROSITE" id="PS50048">
    <property type="entry name" value="ZN2_CY6_FUNGAL_2"/>
    <property type="match status" value="1"/>
</dbReference>
<dbReference type="Proteomes" id="UP000237441">
    <property type="component" value="Unassembled WGS sequence"/>
</dbReference>
<evidence type="ECO:0000256" key="2">
    <source>
        <dbReference type="ARBA" id="ARBA00023242"/>
    </source>
</evidence>
<dbReference type="PANTHER" id="PTHR46910">
    <property type="entry name" value="TRANSCRIPTION FACTOR PDR1"/>
    <property type="match status" value="1"/>
</dbReference>
<evidence type="ECO:0000313" key="5">
    <source>
        <dbReference type="EMBL" id="PQK13578.1"/>
    </source>
</evidence>
<evidence type="ECO:0000256" key="1">
    <source>
        <dbReference type="ARBA" id="ARBA00022723"/>
    </source>
</evidence>
<dbReference type="AlphaFoldDB" id="A0A2S7YBL6"/>
<dbReference type="Pfam" id="PF04082">
    <property type="entry name" value="Fungal_trans"/>
    <property type="match status" value="1"/>
</dbReference>
<dbReference type="SMART" id="SM00066">
    <property type="entry name" value="GAL4"/>
    <property type="match status" value="1"/>
</dbReference>
<sequence length="738" mass="82019">MPSNPPDKSPTSANQHRVVKRSSNACTRCRRQKVKCTGQRPCEACTRRKLSCHFDDHDQKILVTRGYLASLEEKIAALQGNSVQETTSTSGRVSEDQSLDAAIPLEGGVVNGRERFRNSIVPNNSGRPSPPETDHQISDQVNGNQLIQSHSASEDETQWTSMRDSTSLSVSSLTNPMSTDAVFVTSNSGRTFYLGTSSNWSFTRRLLNLTQQYADCSLTSLNTLRFDAETYALSAEDGTSTAKNTPAVPTVDYAIHLVNMVKFHCGQVFHLFDQEEFMRKLCQFYGEPRPSVARTGLWYIHFLLILAFGKALVTKTSRGRRPPGADFFCAAMSLLPEPITLWREPEEAIEILCCTSLYFQSIDHRSSAYNHIGQALRLALSQGMHTDTPPRHLDESLVQRWRRIWWTVYVLDKEMTSLMGLPPALSDEHARSALPTFDGDAFRTAAFLMRIKLSQFIVGIDRTVYAADGRLQRDFLLQTKTSLMGIAELTDKLQSQFPLSIDDSTSCISRLSAHLHLLYHQCIILATRPLLFCFYKIRLDSSAGCSELLASSETARNMLSMCLESSLQIITIITALDEQDLLETFLPFDLEALHTSATNIIVASVVLPEPANGFASGLQKAFAAFDRFSTIGNLIAQAEQAELWQLQQLAQQIVEAEAARPPPAGPAETIITGYSCETPSGLVPTRIDHGLRTPISGGDFTDEFLNAGFSTAQIMDMVNSINRDQNDWISEEVIDRVF</sequence>
<dbReference type="InterPro" id="IPR007219">
    <property type="entry name" value="XnlR_reg_dom"/>
</dbReference>
<dbReference type="OrthoDB" id="3990906at2759"/>
<dbReference type="PANTHER" id="PTHR46910:SF32">
    <property type="entry name" value="TRANSCRIPTION FACTOR DOMAIN-CONTAINING PROTEIN-RELATED"/>
    <property type="match status" value="1"/>
</dbReference>
<dbReference type="GO" id="GO:0008270">
    <property type="term" value="F:zinc ion binding"/>
    <property type="evidence" value="ECO:0007669"/>
    <property type="project" value="InterPro"/>
</dbReference>
<dbReference type="CDD" id="cd12148">
    <property type="entry name" value="fungal_TF_MHR"/>
    <property type="match status" value="1"/>
</dbReference>
<organism evidence="5 6">
    <name type="scientific">Beauveria bassiana</name>
    <name type="common">White muscardine disease fungus</name>
    <name type="synonym">Tritirachium shiotae</name>
    <dbReference type="NCBI Taxonomy" id="176275"/>
    <lineage>
        <taxon>Eukaryota</taxon>
        <taxon>Fungi</taxon>
        <taxon>Dikarya</taxon>
        <taxon>Ascomycota</taxon>
        <taxon>Pezizomycotina</taxon>
        <taxon>Sordariomycetes</taxon>
        <taxon>Hypocreomycetidae</taxon>
        <taxon>Hypocreales</taxon>
        <taxon>Cordycipitaceae</taxon>
        <taxon>Beauveria</taxon>
    </lineage>
</organism>
<comment type="caution">
    <text evidence="5">The sequence shown here is derived from an EMBL/GenBank/DDBJ whole genome shotgun (WGS) entry which is preliminary data.</text>
</comment>
<dbReference type="GO" id="GO:0003677">
    <property type="term" value="F:DNA binding"/>
    <property type="evidence" value="ECO:0007669"/>
    <property type="project" value="InterPro"/>
</dbReference>
<keyword evidence="1" id="KW-0479">Metal-binding</keyword>
<keyword evidence="2" id="KW-0539">Nucleus</keyword>
<dbReference type="SUPFAM" id="SSF57701">
    <property type="entry name" value="Zn2/Cys6 DNA-binding domain"/>
    <property type="match status" value="1"/>
</dbReference>
<protein>
    <recommendedName>
        <fullName evidence="4">Zn(2)-C6 fungal-type domain-containing protein</fullName>
    </recommendedName>
</protein>
<evidence type="ECO:0000313" key="6">
    <source>
        <dbReference type="Proteomes" id="UP000237441"/>
    </source>
</evidence>